<dbReference type="AlphaFoldDB" id="A0A3M3SAC0"/>
<protein>
    <recommendedName>
        <fullName evidence="1">YubB ferredoxin-like domain-containing protein</fullName>
    </recommendedName>
</protein>
<dbReference type="Pfam" id="PF18406">
    <property type="entry name" value="DUF1281_C"/>
    <property type="match status" value="1"/>
</dbReference>
<feature type="domain" description="YubB ferredoxin-like" evidence="1">
    <location>
        <begin position="115"/>
        <end position="190"/>
    </location>
</feature>
<sequence>MPNHVTNKVEAPKEVLASLLNAEGRIDFNTIIPFLGEFKWGGIDGLAETCAEAITSTPLNDHPLIASLQRDSRSKASITGCSDEQFEQFVQMLRNKRATGHFHTLDFARDKWGTKWNAYGQSVDLEQNVLQFDTAWSSPEPVFKALSALHPEAEITVRFADEDIGSNCGTLVFKAGEITQSDLAPNWNDMTKAQQAKWKAFALDLTGRTEDEDAQ</sequence>
<organism evidence="3 5">
    <name type="scientific">Pseudomonas cannabina</name>
    <dbReference type="NCBI Taxonomy" id="86840"/>
    <lineage>
        <taxon>Bacteria</taxon>
        <taxon>Pseudomonadati</taxon>
        <taxon>Pseudomonadota</taxon>
        <taxon>Gammaproteobacteria</taxon>
        <taxon>Pseudomonadales</taxon>
        <taxon>Pseudomonadaceae</taxon>
        <taxon>Pseudomonas</taxon>
    </lineage>
</organism>
<accession>A0A3M3SAC0</accession>
<evidence type="ECO:0000259" key="1">
    <source>
        <dbReference type="Pfam" id="PF18406"/>
    </source>
</evidence>
<dbReference type="RefSeq" id="WP_007249850.1">
    <property type="nucleotide sequence ID" value="NZ_CP178532.1"/>
</dbReference>
<evidence type="ECO:0000313" key="3">
    <source>
        <dbReference type="EMBL" id="RMO05598.1"/>
    </source>
</evidence>
<dbReference type="Proteomes" id="UP000269335">
    <property type="component" value="Unassembled WGS sequence"/>
</dbReference>
<name>A0A3M3SAC0_PSECA</name>
<dbReference type="InterPro" id="IPR041329">
    <property type="entry name" value="YubB_C"/>
</dbReference>
<dbReference type="EMBL" id="RBPJ01000004">
    <property type="protein sequence ID" value="RMO05598.1"/>
    <property type="molecule type" value="Genomic_DNA"/>
</dbReference>
<comment type="caution">
    <text evidence="3">The sequence shown here is derived from an EMBL/GenBank/DDBJ whole genome shotgun (WGS) entry which is preliminary data.</text>
</comment>
<dbReference type="Proteomes" id="UP000270524">
    <property type="component" value="Unassembled WGS sequence"/>
</dbReference>
<evidence type="ECO:0000313" key="5">
    <source>
        <dbReference type="Proteomes" id="UP000270524"/>
    </source>
</evidence>
<evidence type="ECO:0000313" key="4">
    <source>
        <dbReference type="Proteomes" id="UP000269335"/>
    </source>
</evidence>
<proteinExistence type="predicted"/>
<dbReference type="GeneID" id="64466364"/>
<evidence type="ECO:0000313" key="2">
    <source>
        <dbReference type="EMBL" id="RMN85080.1"/>
    </source>
</evidence>
<dbReference type="Gene3D" id="3.30.70.1270">
    <property type="entry name" value="Api92-like domains"/>
    <property type="match status" value="1"/>
</dbReference>
<dbReference type="EMBL" id="RBPH01000029">
    <property type="protein sequence ID" value="RMN85080.1"/>
    <property type="molecule type" value="Genomic_DNA"/>
</dbReference>
<reference evidence="4 5" key="1">
    <citation type="submission" date="2018-08" db="EMBL/GenBank/DDBJ databases">
        <title>Recombination of ecologically and evolutionarily significant loci maintains genetic cohesion in the Pseudomonas syringae species complex.</title>
        <authorList>
            <person name="Dillon M."/>
            <person name="Thakur S."/>
            <person name="Almeida R.N.D."/>
            <person name="Weir B.S."/>
            <person name="Guttman D.S."/>
        </authorList>
    </citation>
    <scope>NUCLEOTIDE SEQUENCE [LARGE SCALE GENOMIC DNA]</scope>
    <source>
        <strain evidence="2 4">ICMP 15201</strain>
        <strain evidence="3 5">ICMP 15203</strain>
    </source>
</reference>
<gene>
    <name evidence="3" type="ORF">ALQ51_01747</name>
    <name evidence="2" type="ORF">ALQ53_00813</name>
</gene>